<dbReference type="Gramene" id="OGLUM04G15590.1">
    <property type="protein sequence ID" value="OGLUM04G15590.1"/>
    <property type="gene ID" value="OGLUM04G15590"/>
</dbReference>
<dbReference type="HOGENOM" id="CLU_2926398_0_0_1"/>
<protein>
    <submittedName>
        <fullName evidence="2">Uncharacterized protein</fullName>
    </submittedName>
</protein>
<feature type="compositionally biased region" description="Polar residues" evidence="1">
    <location>
        <begin position="1"/>
        <end position="11"/>
    </location>
</feature>
<proteinExistence type="predicted"/>
<reference evidence="2" key="2">
    <citation type="submission" date="2018-05" db="EMBL/GenBank/DDBJ databases">
        <title>OgluRS3 (Oryza glumaepatula Reference Sequence Version 3).</title>
        <authorList>
            <person name="Zhang J."/>
            <person name="Kudrna D."/>
            <person name="Lee S."/>
            <person name="Talag J."/>
            <person name="Welchert J."/>
            <person name="Wing R.A."/>
        </authorList>
    </citation>
    <scope>NUCLEOTIDE SEQUENCE [LARGE SCALE GENOMIC DNA]</scope>
</reference>
<dbReference type="AlphaFoldDB" id="A0A0D9ZM02"/>
<feature type="compositionally biased region" description="Basic and acidic residues" evidence="1">
    <location>
        <begin position="12"/>
        <end position="22"/>
    </location>
</feature>
<accession>A0A0D9ZM02</accession>
<sequence>MASSPATTAQRHQGDVERKEASDLGTGSHGGGGEKRKEPSSPAAMVTARRHGEKGGAGPGH</sequence>
<organism evidence="2">
    <name type="scientific">Oryza glumipatula</name>
    <dbReference type="NCBI Taxonomy" id="40148"/>
    <lineage>
        <taxon>Eukaryota</taxon>
        <taxon>Viridiplantae</taxon>
        <taxon>Streptophyta</taxon>
        <taxon>Embryophyta</taxon>
        <taxon>Tracheophyta</taxon>
        <taxon>Spermatophyta</taxon>
        <taxon>Magnoliopsida</taxon>
        <taxon>Liliopsida</taxon>
        <taxon>Poales</taxon>
        <taxon>Poaceae</taxon>
        <taxon>BOP clade</taxon>
        <taxon>Oryzoideae</taxon>
        <taxon>Oryzeae</taxon>
        <taxon>Oryzinae</taxon>
        <taxon>Oryza</taxon>
    </lineage>
</organism>
<evidence type="ECO:0000313" key="2">
    <source>
        <dbReference type="EnsemblPlants" id="OGLUM04G15590.1"/>
    </source>
</evidence>
<evidence type="ECO:0000256" key="1">
    <source>
        <dbReference type="SAM" id="MobiDB-lite"/>
    </source>
</evidence>
<name>A0A0D9ZM02_9ORYZ</name>
<keyword evidence="3" id="KW-1185">Reference proteome</keyword>
<feature type="region of interest" description="Disordered" evidence="1">
    <location>
        <begin position="1"/>
        <end position="61"/>
    </location>
</feature>
<dbReference type="EnsemblPlants" id="OGLUM04G15590.1">
    <property type="protein sequence ID" value="OGLUM04G15590.1"/>
    <property type="gene ID" value="OGLUM04G15590"/>
</dbReference>
<dbReference type="Proteomes" id="UP000026961">
    <property type="component" value="Chromosome 4"/>
</dbReference>
<evidence type="ECO:0000313" key="3">
    <source>
        <dbReference type="Proteomes" id="UP000026961"/>
    </source>
</evidence>
<reference evidence="2" key="1">
    <citation type="submission" date="2015-04" db="UniProtKB">
        <authorList>
            <consortium name="EnsemblPlants"/>
        </authorList>
    </citation>
    <scope>IDENTIFICATION</scope>
</reference>